<feature type="coiled-coil region" evidence="2">
    <location>
        <begin position="547"/>
        <end position="616"/>
    </location>
</feature>
<dbReference type="RefSeq" id="XP_001276832.1">
    <property type="nucleotide sequence ID" value="XM_001276831.1"/>
</dbReference>
<dbReference type="OMA" id="SISGECH"/>
<accession>A2D767</accession>
<feature type="coiled-coil region" evidence="2">
    <location>
        <begin position="155"/>
        <end position="252"/>
    </location>
</feature>
<evidence type="ECO:0000313" key="4">
    <source>
        <dbReference type="Proteomes" id="UP000001542"/>
    </source>
</evidence>
<dbReference type="VEuPathDB" id="TrichDB:TVAG_119200"/>
<gene>
    <name evidence="3" type="ORF">TVAG_119200</name>
</gene>
<keyword evidence="1 2" id="KW-0175">Coiled coil</keyword>
<keyword evidence="4" id="KW-1185">Reference proteome</keyword>
<feature type="coiled-coil region" evidence="2">
    <location>
        <begin position="333"/>
        <end position="367"/>
    </location>
</feature>
<dbReference type="VEuPathDB" id="TrichDB:TVAGG3_0991910"/>
<evidence type="ECO:0000256" key="1">
    <source>
        <dbReference type="ARBA" id="ARBA00023054"/>
    </source>
</evidence>
<dbReference type="PANTHER" id="PTHR32083">
    <property type="entry name" value="CILIA AND FLAGELLA-ASSOCIATED PROTEIN 58-RELATED"/>
    <property type="match status" value="1"/>
</dbReference>
<sequence>MSKDPGKEDLADQDSFLEIEKNFHQVINEIVQDKSLEKFRNSYEELHNALILSQEHNKSLVEKCSALNNDILQNAEKIAQVLKLSQEDQTTINNLRNEFERAWEIVSKSEENDRRTVIIIENLKAETFRLSNLVEQTKNFTATREVSEQDVTSDIEKIRAEIKKNNEDMENMRKQIESMRTEGVSLVKEASKTKEELDLVQEDLNQLNSTISNNEDVFNSTNSEAKVIHEQIQALTDKYKQNINQIKESQERIAQNQEVKRKLLMDQDNTDYERFLIHKKIHRGKINLRMTKKKNDDYNKLIKAQQGYYDRQEMIASTFPADLKLLNKEKEDLLNDQKEITKYHSEIQNVKNEYQNAIQQNRDIIQQAKTVKNSLSMSIKAKQLTADKQQFIVGNLEEDLEKSKYQQNSESERIRKAELDKLKLKQENFNDETYGSNLEDEAFRFKSKAALDRKNGAALAANNAVRNKQIDENTKNYKILGNQISNLSSQNQSISGECHRLESTLTQMNRDQENILSDMHLKREEVYRYKNIINDIDVKIADEHLIRLKTENENNELESEIEKLNSDIEEQNQRIQNLMEEKDQKRMIFDMAQTSIEELKRELNQINNIIRSLHLQIYNVEKPLFVVREDVVLKKAALNNKYKLYSDKSQEIQDLKANLQREVEKQQLLQWKSLESINMKKEFVKMESELEYNKKLSSAMENELEKPRFVHSVSMMESTDPEKYALIRMKHQIIEESWNKSRFCEKLKKQVKDLKKEYERLVKHVYNSRIDPHTEMDTLNQQLRTKTVHLMNMDQKYQDDKNNLIERESEVISARDQLRNEKIMNSQMSYKMSRADTLQTPKLPPLKLPRVETLFIGGGFALASPHVPTVAPAPFSARLKMNRKLLPKKNPTTPRGNNFTPKAQIVKPYVIESPVFT</sequence>
<dbReference type="GO" id="GO:0005856">
    <property type="term" value="C:cytoskeleton"/>
    <property type="evidence" value="ECO:0000318"/>
    <property type="project" value="GO_Central"/>
</dbReference>
<reference evidence="3" key="2">
    <citation type="journal article" date="2007" name="Science">
        <title>Draft genome sequence of the sexually transmitted pathogen Trichomonas vaginalis.</title>
        <authorList>
            <person name="Carlton J.M."/>
            <person name="Hirt R.P."/>
            <person name="Silva J.C."/>
            <person name="Delcher A.L."/>
            <person name="Schatz M."/>
            <person name="Zhao Q."/>
            <person name="Wortman J.R."/>
            <person name="Bidwell S.L."/>
            <person name="Alsmark U.C.M."/>
            <person name="Besteiro S."/>
            <person name="Sicheritz-Ponten T."/>
            <person name="Noel C.J."/>
            <person name="Dacks J.B."/>
            <person name="Foster P.G."/>
            <person name="Simillion C."/>
            <person name="Van de Peer Y."/>
            <person name="Miranda-Saavedra D."/>
            <person name="Barton G.J."/>
            <person name="Westrop G.D."/>
            <person name="Mueller S."/>
            <person name="Dessi D."/>
            <person name="Fiori P.L."/>
            <person name="Ren Q."/>
            <person name="Paulsen I."/>
            <person name="Zhang H."/>
            <person name="Bastida-Corcuera F.D."/>
            <person name="Simoes-Barbosa A."/>
            <person name="Brown M.T."/>
            <person name="Hayes R.D."/>
            <person name="Mukherjee M."/>
            <person name="Okumura C.Y."/>
            <person name="Schneider R."/>
            <person name="Smith A.J."/>
            <person name="Vanacova S."/>
            <person name="Villalvazo M."/>
            <person name="Haas B.J."/>
            <person name="Pertea M."/>
            <person name="Feldblyum T.V."/>
            <person name="Utterback T.R."/>
            <person name="Shu C.L."/>
            <person name="Osoegawa K."/>
            <person name="de Jong P.J."/>
            <person name="Hrdy I."/>
            <person name="Horvathova L."/>
            <person name="Zubacova Z."/>
            <person name="Dolezal P."/>
            <person name="Malik S.B."/>
            <person name="Logsdon J.M. Jr."/>
            <person name="Henze K."/>
            <person name="Gupta A."/>
            <person name="Wang C.C."/>
            <person name="Dunne R.L."/>
            <person name="Upcroft J.A."/>
            <person name="Upcroft P."/>
            <person name="White O."/>
            <person name="Salzberg S.L."/>
            <person name="Tang P."/>
            <person name="Chiu C.-H."/>
            <person name="Lee Y.-S."/>
            <person name="Embley T.M."/>
            <person name="Coombs G.H."/>
            <person name="Mottram J.C."/>
            <person name="Tachezy J."/>
            <person name="Fraser-Liggett C.M."/>
            <person name="Johnson P.J."/>
        </authorList>
    </citation>
    <scope>NUCLEOTIDE SEQUENCE [LARGE SCALE GENOMIC DNA]</scope>
    <source>
        <strain evidence="3">G3</strain>
    </source>
</reference>
<dbReference type="KEGG" id="tva:4720822"/>
<dbReference type="Proteomes" id="UP000001542">
    <property type="component" value="Unassembled WGS sequence"/>
</dbReference>
<reference evidence="3" key="1">
    <citation type="submission" date="2006-10" db="EMBL/GenBank/DDBJ databases">
        <authorList>
            <person name="Amadeo P."/>
            <person name="Zhao Q."/>
            <person name="Wortman J."/>
            <person name="Fraser-Liggett C."/>
            <person name="Carlton J."/>
        </authorList>
    </citation>
    <scope>NUCLEOTIDE SEQUENCE</scope>
    <source>
        <strain evidence="3">G3</strain>
    </source>
</reference>
<dbReference type="OrthoDB" id="264785at2759"/>
<dbReference type="PANTHER" id="PTHR32083:SF0">
    <property type="entry name" value="CILIA AND FLAGELLA-ASSOCIATED PROTEIN 58"/>
    <property type="match status" value="1"/>
</dbReference>
<organism evidence="3 4">
    <name type="scientific">Trichomonas vaginalis (strain ATCC PRA-98 / G3)</name>
    <dbReference type="NCBI Taxonomy" id="412133"/>
    <lineage>
        <taxon>Eukaryota</taxon>
        <taxon>Metamonada</taxon>
        <taxon>Parabasalia</taxon>
        <taxon>Trichomonadida</taxon>
        <taxon>Trichomonadidae</taxon>
        <taxon>Trichomonas</taxon>
    </lineage>
</organism>
<dbReference type="InParanoid" id="A2D767"/>
<feature type="coiled-coil region" evidence="2">
    <location>
        <begin position="642"/>
        <end position="669"/>
    </location>
</feature>
<evidence type="ECO:0000256" key="2">
    <source>
        <dbReference type="SAM" id="Coils"/>
    </source>
</evidence>
<dbReference type="Gene3D" id="1.10.287.1490">
    <property type="match status" value="1"/>
</dbReference>
<evidence type="ECO:0000313" key="3">
    <source>
        <dbReference type="EMBL" id="EAY23584.1"/>
    </source>
</evidence>
<dbReference type="STRING" id="5722.A2D767"/>
<proteinExistence type="predicted"/>
<dbReference type="SMR" id="A2D767"/>
<protein>
    <submittedName>
        <fullName evidence="3">Uncharacterized protein</fullName>
    </submittedName>
</protein>
<name>A2D767_TRIV3</name>
<dbReference type="AlphaFoldDB" id="A2D767"/>
<dbReference type="EMBL" id="DS113177">
    <property type="protein sequence ID" value="EAY23584.1"/>
    <property type="molecule type" value="Genomic_DNA"/>
</dbReference>